<dbReference type="AlphaFoldDB" id="A0A8K0NKB9"/>
<evidence type="ECO:0000313" key="8">
    <source>
        <dbReference type="EMBL" id="KAG7527663.1"/>
    </source>
</evidence>
<organism evidence="8 9">
    <name type="scientific">Filobasidium floriforme</name>
    <dbReference type="NCBI Taxonomy" id="5210"/>
    <lineage>
        <taxon>Eukaryota</taxon>
        <taxon>Fungi</taxon>
        <taxon>Dikarya</taxon>
        <taxon>Basidiomycota</taxon>
        <taxon>Agaricomycotina</taxon>
        <taxon>Tremellomycetes</taxon>
        <taxon>Filobasidiales</taxon>
        <taxon>Filobasidiaceae</taxon>
        <taxon>Filobasidium</taxon>
    </lineage>
</organism>
<feature type="transmembrane region" description="Helical" evidence="7">
    <location>
        <begin position="87"/>
        <end position="113"/>
    </location>
</feature>
<reference evidence="8" key="1">
    <citation type="submission" date="2020-04" db="EMBL/GenBank/DDBJ databases">
        <title>Analysis of mating type loci in Filobasidium floriforme.</title>
        <authorList>
            <person name="Nowrousian M."/>
        </authorList>
    </citation>
    <scope>NUCLEOTIDE SEQUENCE</scope>
    <source>
        <strain evidence="8">CBS 6242</strain>
    </source>
</reference>
<feature type="transmembrane region" description="Helical" evidence="7">
    <location>
        <begin position="289"/>
        <end position="310"/>
    </location>
</feature>
<feature type="transmembrane region" description="Helical" evidence="7">
    <location>
        <begin position="359"/>
        <end position="377"/>
    </location>
</feature>
<feature type="transmembrane region" description="Helical" evidence="7">
    <location>
        <begin position="252"/>
        <end position="273"/>
    </location>
</feature>
<feature type="region of interest" description="Disordered" evidence="6">
    <location>
        <begin position="1"/>
        <end position="28"/>
    </location>
</feature>
<comment type="subcellular location">
    <subcellularLocation>
        <location evidence="1">Membrane</location>
        <topology evidence="1">Multi-pass membrane protein</topology>
    </subcellularLocation>
</comment>
<feature type="transmembrane region" description="Helical" evidence="7">
    <location>
        <begin position="212"/>
        <end position="229"/>
    </location>
</feature>
<gene>
    <name evidence="8" type="ORF">FFLO_06710</name>
</gene>
<name>A0A8K0NKB9_9TREE</name>
<evidence type="ECO:0000256" key="4">
    <source>
        <dbReference type="ARBA" id="ARBA00022989"/>
    </source>
</evidence>
<dbReference type="PANTHER" id="PTHR45649">
    <property type="entry name" value="AMINO-ACID PERMEASE BAT1"/>
    <property type="match status" value="1"/>
</dbReference>
<feature type="transmembrane region" description="Helical" evidence="7">
    <location>
        <begin position="411"/>
        <end position="431"/>
    </location>
</feature>
<keyword evidence="3 7" id="KW-0812">Transmembrane</keyword>
<keyword evidence="4 7" id="KW-1133">Transmembrane helix</keyword>
<evidence type="ECO:0000256" key="6">
    <source>
        <dbReference type="SAM" id="MobiDB-lite"/>
    </source>
</evidence>
<proteinExistence type="predicted"/>
<feature type="transmembrane region" description="Helical" evidence="7">
    <location>
        <begin position="181"/>
        <end position="200"/>
    </location>
</feature>
<evidence type="ECO:0000313" key="9">
    <source>
        <dbReference type="Proteomes" id="UP000812966"/>
    </source>
</evidence>
<feature type="transmembrane region" description="Helical" evidence="7">
    <location>
        <begin position="513"/>
        <end position="532"/>
    </location>
</feature>
<keyword evidence="5 7" id="KW-0472">Membrane</keyword>
<dbReference type="PANTHER" id="PTHR45649:SF14">
    <property type="entry name" value="GABA PERMEASE"/>
    <property type="match status" value="1"/>
</dbReference>
<comment type="caution">
    <text evidence="8">The sequence shown here is derived from an EMBL/GenBank/DDBJ whole genome shotgun (WGS) entry which is preliminary data.</text>
</comment>
<dbReference type="Gene3D" id="1.20.1740.10">
    <property type="entry name" value="Amino acid/polyamine transporter I"/>
    <property type="match status" value="1"/>
</dbReference>
<evidence type="ECO:0000256" key="1">
    <source>
        <dbReference type="ARBA" id="ARBA00004141"/>
    </source>
</evidence>
<dbReference type="EMBL" id="JABELV010000248">
    <property type="protein sequence ID" value="KAG7527663.1"/>
    <property type="molecule type" value="Genomic_DNA"/>
</dbReference>
<dbReference type="InterPro" id="IPR002293">
    <property type="entry name" value="AA/rel_permease1"/>
</dbReference>
<evidence type="ECO:0000256" key="2">
    <source>
        <dbReference type="ARBA" id="ARBA00022448"/>
    </source>
</evidence>
<dbReference type="Proteomes" id="UP000812966">
    <property type="component" value="Unassembled WGS sequence"/>
</dbReference>
<dbReference type="PIRSF" id="PIRSF006060">
    <property type="entry name" value="AA_transporter"/>
    <property type="match status" value="1"/>
</dbReference>
<sequence length="564" mass="60747">MSLDRNNDQASPDFKDSRKPCASTQVVNPVDPSEYALEVDDEQAPPAQLQQSFSGMAAFGFCFAVLNTWVVLLAGLGAGLSSGGPTALIWGFVYAIVCNLALTLSLSEVFSVYPTAGSQYHWAAILTSPRWSAMAAWFTALINLGGLWAGVATQAYLASNMIVVMSLVNETDWVPTPGEQYAIYLGIIVFGLGSSLLSGVKFTRRLDSSMTWVSILGLGAFAITILAMAKPKASASFVFTGVYNFSGWDSTAIAWLIGLLNSSFAFVGFDLVFHISEEIPDAKRKGPQILNATVIVGGITGMFCLLSLLFCLSDIEAGLNTAYGFVDRELDSIAQMLTGLRCGRLPFAQICMDATGSKAATTMFLIIPTLLLCYGSRGCQLTASRIMLSLGRDCGLPWSRSFTKIRSGEPYVGLIVSSVVPLLAGLVQIGATSAFNSLLGTAVILLQASYVIPVVLIMFGGRSQLDSTHPDRLWNLGRFGMPCNIVACFFVVQSIVIYCFPATQPVTATSMNYVSAFVGGYLVILTALWYGWMRKRFRGPSEIEIQAVVDRCSLPKSEVVRGYE</sequence>
<feature type="transmembrane region" description="Helical" evidence="7">
    <location>
        <begin position="479"/>
        <end position="501"/>
    </location>
</feature>
<evidence type="ECO:0000256" key="7">
    <source>
        <dbReference type="SAM" id="Phobius"/>
    </source>
</evidence>
<dbReference type="Pfam" id="PF13520">
    <property type="entry name" value="AA_permease_2"/>
    <property type="match status" value="1"/>
</dbReference>
<feature type="transmembrane region" description="Helical" evidence="7">
    <location>
        <begin position="437"/>
        <end position="459"/>
    </location>
</feature>
<protein>
    <submittedName>
        <fullName evidence="8">Uncharacterized protein</fullName>
    </submittedName>
</protein>
<evidence type="ECO:0000256" key="5">
    <source>
        <dbReference type="ARBA" id="ARBA00023136"/>
    </source>
</evidence>
<dbReference type="GO" id="GO:0016020">
    <property type="term" value="C:membrane"/>
    <property type="evidence" value="ECO:0007669"/>
    <property type="project" value="UniProtKB-SubCell"/>
</dbReference>
<feature type="transmembrane region" description="Helical" evidence="7">
    <location>
        <begin position="58"/>
        <end position="81"/>
    </location>
</feature>
<dbReference type="GO" id="GO:0022857">
    <property type="term" value="F:transmembrane transporter activity"/>
    <property type="evidence" value="ECO:0007669"/>
    <property type="project" value="InterPro"/>
</dbReference>
<accession>A0A8K0NKB9</accession>
<feature type="transmembrane region" description="Helical" evidence="7">
    <location>
        <begin position="134"/>
        <end position="157"/>
    </location>
</feature>
<keyword evidence="9" id="KW-1185">Reference proteome</keyword>
<keyword evidence="2" id="KW-0813">Transport</keyword>
<evidence type="ECO:0000256" key="3">
    <source>
        <dbReference type="ARBA" id="ARBA00022692"/>
    </source>
</evidence>